<proteinExistence type="predicted"/>
<reference evidence="2" key="1">
    <citation type="journal article" date="2020" name="Stud. Mycol.">
        <title>101 Dothideomycetes genomes: a test case for predicting lifestyles and emergence of pathogens.</title>
        <authorList>
            <person name="Haridas S."/>
            <person name="Albert R."/>
            <person name="Binder M."/>
            <person name="Bloem J."/>
            <person name="Labutti K."/>
            <person name="Salamov A."/>
            <person name="Andreopoulos B."/>
            <person name="Baker S."/>
            <person name="Barry K."/>
            <person name="Bills G."/>
            <person name="Bluhm B."/>
            <person name="Cannon C."/>
            <person name="Castanera R."/>
            <person name="Culley D."/>
            <person name="Daum C."/>
            <person name="Ezra D."/>
            <person name="Gonzalez J."/>
            <person name="Henrissat B."/>
            <person name="Kuo A."/>
            <person name="Liang C."/>
            <person name="Lipzen A."/>
            <person name="Lutzoni F."/>
            <person name="Magnuson J."/>
            <person name="Mondo S."/>
            <person name="Nolan M."/>
            <person name="Ohm R."/>
            <person name="Pangilinan J."/>
            <person name="Park H.-J."/>
            <person name="Ramirez L."/>
            <person name="Alfaro M."/>
            <person name="Sun H."/>
            <person name="Tritt A."/>
            <person name="Yoshinaga Y."/>
            <person name="Zwiers L.-H."/>
            <person name="Turgeon B."/>
            <person name="Goodwin S."/>
            <person name="Spatafora J."/>
            <person name="Crous P."/>
            <person name="Grigoriev I."/>
        </authorList>
    </citation>
    <scope>NUCLEOTIDE SEQUENCE</scope>
    <source>
        <strain evidence="2">CBS 175.79</strain>
    </source>
</reference>
<evidence type="ECO:0000313" key="3">
    <source>
        <dbReference type="Proteomes" id="UP000799778"/>
    </source>
</evidence>
<dbReference type="AlphaFoldDB" id="A0A6A5Y9K3"/>
<keyword evidence="3" id="KW-1185">Reference proteome</keyword>
<dbReference type="Proteomes" id="UP000799778">
    <property type="component" value="Unassembled WGS sequence"/>
</dbReference>
<dbReference type="GeneID" id="54283985"/>
<evidence type="ECO:0000256" key="1">
    <source>
        <dbReference type="SAM" id="MobiDB-lite"/>
    </source>
</evidence>
<organism evidence="2 3">
    <name type="scientific">Aaosphaeria arxii CBS 175.79</name>
    <dbReference type="NCBI Taxonomy" id="1450172"/>
    <lineage>
        <taxon>Eukaryota</taxon>
        <taxon>Fungi</taxon>
        <taxon>Dikarya</taxon>
        <taxon>Ascomycota</taxon>
        <taxon>Pezizomycotina</taxon>
        <taxon>Dothideomycetes</taxon>
        <taxon>Pleosporomycetidae</taxon>
        <taxon>Pleosporales</taxon>
        <taxon>Pleosporales incertae sedis</taxon>
        <taxon>Aaosphaeria</taxon>
    </lineage>
</organism>
<evidence type="ECO:0000313" key="2">
    <source>
        <dbReference type="EMBL" id="KAF2021274.1"/>
    </source>
</evidence>
<dbReference type="OrthoDB" id="10261951at2759"/>
<gene>
    <name evidence="2" type="ORF">BU24DRAFT_416933</name>
</gene>
<feature type="compositionally biased region" description="Pro residues" evidence="1">
    <location>
        <begin position="37"/>
        <end position="56"/>
    </location>
</feature>
<protein>
    <submittedName>
        <fullName evidence="2">Uncharacterized protein</fullName>
    </submittedName>
</protein>
<dbReference type="EMBL" id="ML978066">
    <property type="protein sequence ID" value="KAF2021274.1"/>
    <property type="molecule type" value="Genomic_DNA"/>
</dbReference>
<dbReference type="RefSeq" id="XP_033389613.1">
    <property type="nucleotide sequence ID" value="XM_033526588.1"/>
</dbReference>
<feature type="region of interest" description="Disordered" evidence="1">
    <location>
        <begin position="37"/>
        <end position="58"/>
    </location>
</feature>
<accession>A0A6A5Y9K3</accession>
<feature type="region of interest" description="Disordered" evidence="1">
    <location>
        <begin position="322"/>
        <end position="342"/>
    </location>
</feature>
<sequence length="386" mass="43079">MASNEGFDLQELVPIRHAAMDPLPQYGSHAFIPYLENPPPASNASPPPTKPSPSPAPTLLNTSTWTYCGPLLSPSAESLPPSFHTWSQTTFTTPLLPRLLPLLSFLHSFLSAARAQNYWLTIRATKPTNEYDTVRWHTDDVFFDYDGEKDRLGPDPTRSSTPGSRGYWKLATTLLGPGTLFLKDGVRARRIQRDAKRAECERRGEHTCTQFRCLGCLDAVEAVRKTLAREFADEEVERTGFGEVAFFRLGDEEGAVHSEPKCDVDRVFINVVPGSEEELKALMERWGLGFPRAWCFGVPVGFGEESADAIGVDGAKDIESRADTPVEQQGQPANQHDKDDRGWSLSTMSMNLRNEYMDWLKDKGFQFAQIFGQGQPQQSKLDTLHA</sequence>
<name>A0A6A5Y9K3_9PLEO</name>